<protein>
    <recommendedName>
        <fullName evidence="6">PinX1-related protein 1</fullName>
    </recommendedName>
</protein>
<keyword evidence="3" id="KW-0698">rRNA processing</keyword>
<dbReference type="EMBL" id="CZPT02000357">
    <property type="protein sequence ID" value="SCU65650.1"/>
    <property type="molecule type" value="Genomic_DNA"/>
</dbReference>
<evidence type="ECO:0000256" key="3">
    <source>
        <dbReference type="ARBA" id="ARBA00022552"/>
    </source>
</evidence>
<dbReference type="GO" id="GO:0003676">
    <property type="term" value="F:nucleic acid binding"/>
    <property type="evidence" value="ECO:0007669"/>
    <property type="project" value="InterPro"/>
</dbReference>
<evidence type="ECO:0000256" key="6">
    <source>
        <dbReference type="ARBA" id="ARBA00041961"/>
    </source>
</evidence>
<sequence length="271" mass="29168">MSEDPNGTRWLKSENNVGRSLLLRGGWTEGSGLGKEKDGVTTHVKVRQKDGTMGIGYAGTVHETWSTQSVAFADVLEKIKAAVSVNDDSDAEGGGSSSQAKNEERSDAGGCGKAAKPSGGRHVGMYAKRHALKTEFLRAKDGKYSEEILGSASFSRKQGRVKDNTVTADDGDDVDNAESKSADSESSRAKRKRRPAQDEKTEEIASTLRSAVLQRLMVRTPKHEPRQVSKGKAEDGDGSVDDDSDSGDGNIVRIVKPYPRPPKCTDTPFIE</sequence>
<feature type="compositionally biased region" description="Basic and acidic residues" evidence="7">
    <location>
        <begin position="221"/>
        <end position="235"/>
    </location>
</feature>
<evidence type="ECO:0000313" key="10">
    <source>
        <dbReference type="Proteomes" id="UP000195570"/>
    </source>
</evidence>
<dbReference type="SMART" id="SM00443">
    <property type="entry name" value="G_patch"/>
    <property type="match status" value="1"/>
</dbReference>
<evidence type="ECO:0000256" key="1">
    <source>
        <dbReference type="ARBA" id="ARBA00004604"/>
    </source>
</evidence>
<evidence type="ECO:0000256" key="5">
    <source>
        <dbReference type="ARBA" id="ARBA00038007"/>
    </source>
</evidence>
<comment type="subcellular location">
    <subcellularLocation>
        <location evidence="1">Nucleus</location>
        <location evidence="1">Nucleolus</location>
    </subcellularLocation>
</comment>
<feature type="compositionally biased region" description="Acidic residues" evidence="7">
    <location>
        <begin position="236"/>
        <end position="246"/>
    </location>
</feature>
<accession>A0A1G4I1P4</accession>
<evidence type="ECO:0000259" key="8">
    <source>
        <dbReference type="PROSITE" id="PS50174"/>
    </source>
</evidence>
<dbReference type="GO" id="GO:0005730">
    <property type="term" value="C:nucleolus"/>
    <property type="evidence" value="ECO:0007669"/>
    <property type="project" value="UniProtKB-SubCell"/>
</dbReference>
<dbReference type="PROSITE" id="PS50174">
    <property type="entry name" value="G_PATCH"/>
    <property type="match status" value="1"/>
</dbReference>
<dbReference type="AlphaFoldDB" id="A0A1G4I1P4"/>
<feature type="compositionally biased region" description="Basic and acidic residues" evidence="7">
    <location>
        <begin position="177"/>
        <end position="188"/>
    </location>
</feature>
<keyword evidence="4" id="KW-0539">Nucleus</keyword>
<dbReference type="PANTHER" id="PTHR23149:SF31">
    <property type="entry name" value="PROTEIN PXR1"/>
    <property type="match status" value="1"/>
</dbReference>
<keyword evidence="2" id="KW-0690">Ribosome biogenesis</keyword>
<dbReference type="GO" id="GO:0006364">
    <property type="term" value="P:rRNA processing"/>
    <property type="evidence" value="ECO:0007669"/>
    <property type="project" value="UniProtKB-KW"/>
</dbReference>
<feature type="region of interest" description="Disordered" evidence="7">
    <location>
        <begin position="147"/>
        <end position="271"/>
    </location>
</feature>
<evidence type="ECO:0000256" key="2">
    <source>
        <dbReference type="ARBA" id="ARBA00022517"/>
    </source>
</evidence>
<dbReference type="Pfam" id="PF01585">
    <property type="entry name" value="G-patch"/>
    <property type="match status" value="1"/>
</dbReference>
<comment type="caution">
    <text evidence="9">The sequence shown here is derived from an EMBL/GenBank/DDBJ whole genome shotgun (WGS) entry which is preliminary data.</text>
</comment>
<evidence type="ECO:0000256" key="7">
    <source>
        <dbReference type="SAM" id="MobiDB-lite"/>
    </source>
</evidence>
<reference evidence="9" key="1">
    <citation type="submission" date="2016-09" db="EMBL/GenBank/DDBJ databases">
        <authorList>
            <person name="Hebert L."/>
            <person name="Moumen B."/>
        </authorList>
    </citation>
    <scope>NUCLEOTIDE SEQUENCE [LARGE SCALE GENOMIC DNA]</scope>
    <source>
        <strain evidence="9">OVI</strain>
    </source>
</reference>
<dbReference type="GeneID" id="92381523"/>
<evidence type="ECO:0000256" key="4">
    <source>
        <dbReference type="ARBA" id="ARBA00023242"/>
    </source>
</evidence>
<dbReference type="VEuPathDB" id="TriTrypDB:TEOVI_000758900"/>
<feature type="domain" description="G-patch" evidence="8">
    <location>
        <begin position="14"/>
        <end position="60"/>
    </location>
</feature>
<dbReference type="Proteomes" id="UP000195570">
    <property type="component" value="Unassembled WGS sequence"/>
</dbReference>
<comment type="similarity">
    <text evidence="5">Belongs to the PINX1 family.</text>
</comment>
<dbReference type="RefSeq" id="XP_067077217.1">
    <property type="nucleotide sequence ID" value="XM_067221116.1"/>
</dbReference>
<evidence type="ECO:0000313" key="9">
    <source>
        <dbReference type="EMBL" id="SCU65650.1"/>
    </source>
</evidence>
<dbReference type="InterPro" id="IPR050656">
    <property type="entry name" value="PINX1"/>
</dbReference>
<keyword evidence="10" id="KW-1185">Reference proteome</keyword>
<organism evidence="9 10">
    <name type="scientific">Trypanosoma equiperdum</name>
    <dbReference type="NCBI Taxonomy" id="5694"/>
    <lineage>
        <taxon>Eukaryota</taxon>
        <taxon>Discoba</taxon>
        <taxon>Euglenozoa</taxon>
        <taxon>Kinetoplastea</taxon>
        <taxon>Metakinetoplastina</taxon>
        <taxon>Trypanosomatida</taxon>
        <taxon>Trypanosomatidae</taxon>
        <taxon>Trypanosoma</taxon>
    </lineage>
</organism>
<dbReference type="PANTHER" id="PTHR23149">
    <property type="entry name" value="G PATCH DOMAIN CONTAINING PROTEIN"/>
    <property type="match status" value="1"/>
</dbReference>
<dbReference type="InterPro" id="IPR000467">
    <property type="entry name" value="G_patch_dom"/>
</dbReference>
<proteinExistence type="inferred from homology"/>
<name>A0A1G4I1P4_TRYEQ</name>
<gene>
    <name evidence="9" type="ORF">TEOVI_000758900</name>
</gene>
<feature type="region of interest" description="Disordered" evidence="7">
    <location>
        <begin position="84"/>
        <end position="126"/>
    </location>
</feature>